<dbReference type="EMBL" id="AEDY01000010">
    <property type="protein sequence ID" value="EFO55183.1"/>
    <property type="molecule type" value="Genomic_DNA"/>
</dbReference>
<sequence>MFGIHETSGAYIDDSLIAVLATLGSFGKLVDIGVLAIIGFSMFRCEKITVLVKGKIAMIFDQSLQAYIHEVDDVLVAWEEKPSGNFEVEAQLLAANYHKNLYRILAFILPHLQEFYGYFTDEEATEKLGKPIIEPERQTVTFCDQTFDDIHIFSFDYQGQAFESLENFAIDG</sequence>
<evidence type="ECO:0000313" key="2">
    <source>
        <dbReference type="EMBL" id="EFO55183.1"/>
    </source>
</evidence>
<reference evidence="2" key="1">
    <citation type="submission" date="2010-09" db="EMBL/GenBank/DDBJ databases">
        <authorList>
            <person name="Daugherty S.C."/>
            <person name="Kilian M."/>
            <person name="Tettelin H."/>
        </authorList>
    </citation>
    <scope>NUCLEOTIDE SEQUENCE [LARGE SCALE GENOMIC DNA]</scope>
    <source>
        <strain evidence="2">SK1302</strain>
    </source>
</reference>
<keyword evidence="1" id="KW-0472">Membrane</keyword>
<protein>
    <submittedName>
        <fullName evidence="2">Uncharacterized protein</fullName>
    </submittedName>
</protein>
<name>A0ABP2J7U8_9STRE</name>
<proteinExistence type="predicted"/>
<keyword evidence="1" id="KW-1133">Transmembrane helix</keyword>
<organism evidence="2">
    <name type="scientific">Streptococcus infantis SK1302</name>
    <dbReference type="NCBI Taxonomy" id="871237"/>
    <lineage>
        <taxon>Bacteria</taxon>
        <taxon>Bacillati</taxon>
        <taxon>Bacillota</taxon>
        <taxon>Bacilli</taxon>
        <taxon>Lactobacillales</taxon>
        <taxon>Streptococcaceae</taxon>
        <taxon>Streptococcus</taxon>
    </lineage>
</organism>
<gene>
    <name evidence="2" type="ORF">SIN_0057</name>
</gene>
<accession>A0ABP2J7U8</accession>
<evidence type="ECO:0000256" key="1">
    <source>
        <dbReference type="SAM" id="Phobius"/>
    </source>
</evidence>
<feature type="transmembrane region" description="Helical" evidence="1">
    <location>
        <begin position="16"/>
        <end position="43"/>
    </location>
</feature>
<comment type="caution">
    <text evidence="2">The sequence shown here is derived from an EMBL/GenBank/DDBJ whole genome shotgun (WGS) entry which is preliminary data.</text>
</comment>
<keyword evidence="1" id="KW-0812">Transmembrane</keyword>